<dbReference type="HOGENOM" id="CLU_014001_2_1_1"/>
<evidence type="ECO:0000259" key="2">
    <source>
        <dbReference type="PROSITE" id="PS50866"/>
    </source>
</evidence>
<dbReference type="SMART" id="SM01100">
    <property type="entry name" value="CRAL_TRIO_N"/>
    <property type="match status" value="1"/>
</dbReference>
<feature type="domain" description="GOLD" evidence="2">
    <location>
        <begin position="270"/>
        <end position="380"/>
    </location>
</feature>
<dbReference type="Pfam" id="PF00650">
    <property type="entry name" value="CRAL_TRIO"/>
    <property type="match status" value="1"/>
</dbReference>
<dbReference type="InterPro" id="IPR036273">
    <property type="entry name" value="CRAL/TRIO_N_dom_sf"/>
</dbReference>
<dbReference type="SUPFAM" id="SSF52087">
    <property type="entry name" value="CRAL/TRIO domain"/>
    <property type="match status" value="1"/>
</dbReference>
<dbReference type="eggNOG" id="KOG1471">
    <property type="taxonomic scope" value="Eukaryota"/>
</dbReference>
<dbReference type="PROSITE" id="PS50866">
    <property type="entry name" value="GOLD"/>
    <property type="match status" value="1"/>
</dbReference>
<dbReference type="InterPro" id="IPR001251">
    <property type="entry name" value="CRAL-TRIO_dom"/>
</dbReference>
<dbReference type="Gene3D" id="2.60.120.680">
    <property type="entry name" value="GOLD domain"/>
    <property type="match status" value="1"/>
</dbReference>
<evidence type="ECO:0000259" key="1">
    <source>
        <dbReference type="PROSITE" id="PS50191"/>
    </source>
</evidence>
<dbReference type="GO" id="GO:0005737">
    <property type="term" value="C:cytoplasm"/>
    <property type="evidence" value="ECO:0000318"/>
    <property type="project" value="GO_Central"/>
</dbReference>
<reference evidence="3 4" key="1">
    <citation type="journal article" date="2011" name="Science">
        <title>The ecoresponsive genome of Daphnia pulex.</title>
        <authorList>
            <person name="Colbourne J.K."/>
            <person name="Pfrender M.E."/>
            <person name="Gilbert D."/>
            <person name="Thomas W.K."/>
            <person name="Tucker A."/>
            <person name="Oakley T.H."/>
            <person name="Tokishita S."/>
            <person name="Aerts A."/>
            <person name="Arnold G.J."/>
            <person name="Basu M.K."/>
            <person name="Bauer D.J."/>
            <person name="Caceres C.E."/>
            <person name="Carmel L."/>
            <person name="Casola C."/>
            <person name="Choi J.H."/>
            <person name="Detter J.C."/>
            <person name="Dong Q."/>
            <person name="Dusheyko S."/>
            <person name="Eads B.D."/>
            <person name="Frohlich T."/>
            <person name="Geiler-Samerotte K.A."/>
            <person name="Gerlach D."/>
            <person name="Hatcher P."/>
            <person name="Jogdeo S."/>
            <person name="Krijgsveld J."/>
            <person name="Kriventseva E.V."/>
            <person name="Kultz D."/>
            <person name="Laforsch C."/>
            <person name="Lindquist E."/>
            <person name="Lopez J."/>
            <person name="Manak J.R."/>
            <person name="Muller J."/>
            <person name="Pangilinan J."/>
            <person name="Patwardhan R.P."/>
            <person name="Pitluck S."/>
            <person name="Pritham E.J."/>
            <person name="Rechtsteiner A."/>
            <person name="Rho M."/>
            <person name="Rogozin I.B."/>
            <person name="Sakarya O."/>
            <person name="Salamov A."/>
            <person name="Schaack S."/>
            <person name="Shapiro H."/>
            <person name="Shiga Y."/>
            <person name="Skalitzky C."/>
            <person name="Smith Z."/>
            <person name="Souvorov A."/>
            <person name="Sung W."/>
            <person name="Tang Z."/>
            <person name="Tsuchiya D."/>
            <person name="Tu H."/>
            <person name="Vos H."/>
            <person name="Wang M."/>
            <person name="Wolf Y.I."/>
            <person name="Yamagata H."/>
            <person name="Yamada T."/>
            <person name="Ye Y."/>
            <person name="Shaw J.R."/>
            <person name="Andrews J."/>
            <person name="Crease T.J."/>
            <person name="Tang H."/>
            <person name="Lucas S.M."/>
            <person name="Robertson H.M."/>
            <person name="Bork P."/>
            <person name="Koonin E.V."/>
            <person name="Zdobnov E.M."/>
            <person name="Grigoriev I.V."/>
            <person name="Lynch M."/>
            <person name="Boore J.L."/>
        </authorList>
    </citation>
    <scope>NUCLEOTIDE SEQUENCE [LARGE SCALE GENOMIC DNA]</scope>
</reference>
<dbReference type="CDD" id="cd00170">
    <property type="entry name" value="SEC14"/>
    <property type="match status" value="1"/>
</dbReference>
<dbReference type="PANTHER" id="PTHR23324">
    <property type="entry name" value="SEC14 RELATED PROTEIN"/>
    <property type="match status" value="1"/>
</dbReference>
<dbReference type="InParanoid" id="E9G4V8"/>
<dbReference type="SMART" id="SM00516">
    <property type="entry name" value="SEC14"/>
    <property type="match status" value="1"/>
</dbReference>
<dbReference type="InterPro" id="IPR009038">
    <property type="entry name" value="GOLD_dom"/>
</dbReference>
<dbReference type="InterPro" id="IPR036598">
    <property type="entry name" value="GOLD_dom_sf"/>
</dbReference>
<dbReference type="FunCoup" id="E9G4V8">
    <property type="interactions" value="195"/>
</dbReference>
<evidence type="ECO:0000313" key="4">
    <source>
        <dbReference type="Proteomes" id="UP000000305"/>
    </source>
</evidence>
<name>E9G4V8_DAPPU</name>
<dbReference type="PhylomeDB" id="E9G4V8"/>
<dbReference type="SUPFAM" id="SSF46938">
    <property type="entry name" value="CRAL/TRIO N-terminal domain"/>
    <property type="match status" value="1"/>
</dbReference>
<dbReference type="InterPro" id="IPR036865">
    <property type="entry name" value="CRAL-TRIO_dom_sf"/>
</dbReference>
<protein>
    <recommendedName>
        <fullName evidence="5">CRAL-TRIO domain-containing protein</fullName>
    </recommendedName>
</protein>
<dbReference type="PROSITE" id="PS50191">
    <property type="entry name" value="CRAL_TRIO"/>
    <property type="match status" value="1"/>
</dbReference>
<dbReference type="InterPro" id="IPR051064">
    <property type="entry name" value="SEC14/CRAL-TRIO_domain"/>
</dbReference>
<dbReference type="InterPro" id="IPR011074">
    <property type="entry name" value="CRAL/TRIO_N_dom"/>
</dbReference>
<dbReference type="AlphaFoldDB" id="E9G4V8"/>
<dbReference type="PANTHER" id="PTHR23324:SF83">
    <property type="entry name" value="SEC14-LIKE PROTEIN 2"/>
    <property type="match status" value="1"/>
</dbReference>
<sequence>MDLNDFNENQKKILKQFREVVKDCQLPNSEDAYLARWLVARDFDIPKAEKMLRNALEWRRQFKIDSILNDFKPPEVLLNYVSAGLVGRDKAQSPLWITRYGRMDMKGILRSAKKRDFVMYIAYLVEVSISKVIEDPKKYKRSPDAIVQTTVIFDLEGLSMQHITNRQAIDVAVKLITIYESNYPEYLSNILAVNAPKVFPLLFAMLKPFIHERTRNKIKIFGHDEKEWKTAILEYINPEELPVAYGGTMTDPDGNPNCIKLVNMGGVVPKSCYFSCKPDTSNKKSLSISRGSKEHLEFPVKEAGAVLKWDFHTEEGDIGFAVYRKQGNELIAIVPSDRIDCDMSTEEGELQCDKPGVYVIEFDNGFSYIRSKKIWYAISVGSASLVSQIGSDLDKI</sequence>
<feature type="domain" description="CRAL-TRIO" evidence="1">
    <location>
        <begin position="73"/>
        <end position="253"/>
    </location>
</feature>
<keyword evidence="4" id="KW-1185">Reference proteome</keyword>
<dbReference type="SUPFAM" id="SSF101576">
    <property type="entry name" value="Supernatant protein factor (SPF), C-terminal domain"/>
    <property type="match status" value="1"/>
</dbReference>
<evidence type="ECO:0008006" key="5">
    <source>
        <dbReference type="Google" id="ProtNLM"/>
    </source>
</evidence>
<dbReference type="Proteomes" id="UP000000305">
    <property type="component" value="Unassembled WGS sequence"/>
</dbReference>
<dbReference type="OMA" id="YDHEGCP"/>
<proteinExistence type="predicted"/>
<gene>
    <name evidence="3" type="ORF">DAPPUDRAFT_300303</name>
</gene>
<dbReference type="EMBL" id="GL732532">
    <property type="protein sequence ID" value="EFX85366.1"/>
    <property type="molecule type" value="Genomic_DNA"/>
</dbReference>
<organism evidence="3 4">
    <name type="scientific">Daphnia pulex</name>
    <name type="common">Water flea</name>
    <dbReference type="NCBI Taxonomy" id="6669"/>
    <lineage>
        <taxon>Eukaryota</taxon>
        <taxon>Metazoa</taxon>
        <taxon>Ecdysozoa</taxon>
        <taxon>Arthropoda</taxon>
        <taxon>Crustacea</taxon>
        <taxon>Branchiopoda</taxon>
        <taxon>Diplostraca</taxon>
        <taxon>Cladocera</taxon>
        <taxon>Anomopoda</taxon>
        <taxon>Daphniidae</taxon>
        <taxon>Daphnia</taxon>
    </lineage>
</organism>
<dbReference type="Gene3D" id="3.40.525.10">
    <property type="entry name" value="CRAL-TRIO lipid binding domain"/>
    <property type="match status" value="1"/>
</dbReference>
<evidence type="ECO:0000313" key="3">
    <source>
        <dbReference type="EMBL" id="EFX85366.1"/>
    </source>
</evidence>
<dbReference type="KEGG" id="dpx:DAPPUDRAFT_300303"/>
<accession>E9G4V8</accession>
<dbReference type="OrthoDB" id="1434354at2759"/>